<sequence length="64" mass="7061">MFNEPDSCGNVWLILALVLRWLARSSCLAGSLILAFALCLTICDNLVEGSFIHNSTFCIDKQRG</sequence>
<name>A0A0V1N3Z8_9BILA</name>
<proteinExistence type="predicted"/>
<comment type="caution">
    <text evidence="1">The sequence shown here is derived from an EMBL/GenBank/DDBJ whole genome shotgun (WGS) entry which is preliminary data.</text>
</comment>
<gene>
    <name evidence="1" type="ORF">T10_2142</name>
</gene>
<dbReference type="AlphaFoldDB" id="A0A0V1N3Z8"/>
<accession>A0A0V1N3Z8</accession>
<dbReference type="EMBL" id="JYDO01000011">
    <property type="protein sequence ID" value="KRZ78721.1"/>
    <property type="molecule type" value="Genomic_DNA"/>
</dbReference>
<evidence type="ECO:0000313" key="2">
    <source>
        <dbReference type="Proteomes" id="UP000054843"/>
    </source>
</evidence>
<evidence type="ECO:0000313" key="1">
    <source>
        <dbReference type="EMBL" id="KRZ78721.1"/>
    </source>
</evidence>
<keyword evidence="2" id="KW-1185">Reference proteome</keyword>
<organism evidence="1 2">
    <name type="scientific">Trichinella papuae</name>
    <dbReference type="NCBI Taxonomy" id="268474"/>
    <lineage>
        <taxon>Eukaryota</taxon>
        <taxon>Metazoa</taxon>
        <taxon>Ecdysozoa</taxon>
        <taxon>Nematoda</taxon>
        <taxon>Enoplea</taxon>
        <taxon>Dorylaimia</taxon>
        <taxon>Trichinellida</taxon>
        <taxon>Trichinellidae</taxon>
        <taxon>Trichinella</taxon>
    </lineage>
</organism>
<dbReference type="Proteomes" id="UP000054843">
    <property type="component" value="Unassembled WGS sequence"/>
</dbReference>
<reference evidence="1 2" key="1">
    <citation type="submission" date="2015-01" db="EMBL/GenBank/DDBJ databases">
        <title>Evolution of Trichinella species and genotypes.</title>
        <authorList>
            <person name="Korhonen P.K."/>
            <person name="Edoardo P."/>
            <person name="Giuseppe L.R."/>
            <person name="Gasser R.B."/>
        </authorList>
    </citation>
    <scope>NUCLEOTIDE SEQUENCE [LARGE SCALE GENOMIC DNA]</scope>
    <source>
        <strain evidence="1">ISS1980</strain>
    </source>
</reference>
<protein>
    <submittedName>
        <fullName evidence="1">Uncharacterized protein</fullName>
    </submittedName>
</protein>